<proteinExistence type="predicted"/>
<dbReference type="Proteomes" id="UP001062846">
    <property type="component" value="Chromosome 4"/>
</dbReference>
<name>A0ACC0P2H2_RHOML</name>
<sequence>MIAWVRSVGRENGIVAVTKKFASLIGGKLPKCILSCERSGKYRSARKAVEGQSPQKNIGTKKCECPFEQL</sequence>
<keyword evidence="2" id="KW-1185">Reference proteome</keyword>
<gene>
    <name evidence="1" type="ORF">RHMOL_Rhmol04G0198600</name>
</gene>
<dbReference type="EMBL" id="CM046391">
    <property type="protein sequence ID" value="KAI8559751.1"/>
    <property type="molecule type" value="Genomic_DNA"/>
</dbReference>
<evidence type="ECO:0000313" key="1">
    <source>
        <dbReference type="EMBL" id="KAI8559751.1"/>
    </source>
</evidence>
<comment type="caution">
    <text evidence="1">The sequence shown here is derived from an EMBL/GenBank/DDBJ whole genome shotgun (WGS) entry which is preliminary data.</text>
</comment>
<organism evidence="1 2">
    <name type="scientific">Rhododendron molle</name>
    <name type="common">Chinese azalea</name>
    <name type="synonym">Azalea mollis</name>
    <dbReference type="NCBI Taxonomy" id="49168"/>
    <lineage>
        <taxon>Eukaryota</taxon>
        <taxon>Viridiplantae</taxon>
        <taxon>Streptophyta</taxon>
        <taxon>Embryophyta</taxon>
        <taxon>Tracheophyta</taxon>
        <taxon>Spermatophyta</taxon>
        <taxon>Magnoliopsida</taxon>
        <taxon>eudicotyledons</taxon>
        <taxon>Gunneridae</taxon>
        <taxon>Pentapetalae</taxon>
        <taxon>asterids</taxon>
        <taxon>Ericales</taxon>
        <taxon>Ericaceae</taxon>
        <taxon>Ericoideae</taxon>
        <taxon>Rhodoreae</taxon>
        <taxon>Rhododendron</taxon>
    </lineage>
</organism>
<accession>A0ACC0P2H2</accession>
<protein>
    <submittedName>
        <fullName evidence="1">Uncharacterized protein</fullName>
    </submittedName>
</protein>
<reference evidence="1" key="1">
    <citation type="submission" date="2022-02" db="EMBL/GenBank/DDBJ databases">
        <title>Plant Genome Project.</title>
        <authorList>
            <person name="Zhang R.-G."/>
        </authorList>
    </citation>
    <scope>NUCLEOTIDE SEQUENCE</scope>
    <source>
        <strain evidence="1">AT1</strain>
    </source>
</reference>
<evidence type="ECO:0000313" key="2">
    <source>
        <dbReference type="Proteomes" id="UP001062846"/>
    </source>
</evidence>